<dbReference type="Proteomes" id="UP001164693">
    <property type="component" value="Chromosome"/>
</dbReference>
<evidence type="ECO:0000256" key="5">
    <source>
        <dbReference type="ARBA" id="ARBA00011882"/>
    </source>
</evidence>
<dbReference type="InterPro" id="IPR028096">
    <property type="entry name" value="EfeO_Cupredoxin"/>
</dbReference>
<evidence type="ECO:0000313" key="16">
    <source>
        <dbReference type="Proteomes" id="UP001164693"/>
    </source>
</evidence>
<evidence type="ECO:0000256" key="2">
    <source>
        <dbReference type="ARBA" id="ARBA00001973"/>
    </source>
</evidence>
<evidence type="ECO:0000256" key="10">
    <source>
        <dbReference type="ARBA" id="ARBA00023008"/>
    </source>
</evidence>
<keyword evidence="8" id="KW-0677">Repeat</keyword>
<evidence type="ECO:0000256" key="4">
    <source>
        <dbReference type="ARBA" id="ARBA00011233"/>
    </source>
</evidence>
<proteinExistence type="inferred from homology"/>
<dbReference type="InterPro" id="IPR011707">
    <property type="entry name" value="Cu-oxidase-like_N"/>
</dbReference>
<comment type="similarity">
    <text evidence="3">Belongs to the multicopper oxidase family.</text>
</comment>
<evidence type="ECO:0000259" key="14">
    <source>
        <dbReference type="Pfam" id="PF13473"/>
    </source>
</evidence>
<feature type="domain" description="EfeO-type cupredoxin-like" evidence="14">
    <location>
        <begin position="24"/>
        <end position="107"/>
    </location>
</feature>
<dbReference type="RefSeq" id="WP_269443274.1">
    <property type="nucleotide sequence ID" value="NZ_CP097463.1"/>
</dbReference>
<evidence type="ECO:0000313" key="15">
    <source>
        <dbReference type="EMBL" id="WAX56741.1"/>
    </source>
</evidence>
<keyword evidence="9" id="KW-0560">Oxidoreductase</keyword>
<comment type="cofactor">
    <cofactor evidence="2">
        <name>Cu(2+)</name>
        <dbReference type="ChEBI" id="CHEBI:29036"/>
    </cofactor>
</comment>
<comment type="subunit">
    <text evidence="4">Homotrimer.</text>
</comment>
<organism evidence="15 16">
    <name type="scientific">Jatrophihabitans cynanchi</name>
    <dbReference type="NCBI Taxonomy" id="2944128"/>
    <lineage>
        <taxon>Bacteria</taxon>
        <taxon>Bacillati</taxon>
        <taxon>Actinomycetota</taxon>
        <taxon>Actinomycetes</taxon>
        <taxon>Jatrophihabitantales</taxon>
        <taxon>Jatrophihabitantaceae</taxon>
        <taxon>Jatrophihabitans</taxon>
    </lineage>
</organism>
<feature type="transmembrane region" description="Helical" evidence="12">
    <location>
        <begin position="12"/>
        <end position="30"/>
    </location>
</feature>
<evidence type="ECO:0000256" key="8">
    <source>
        <dbReference type="ARBA" id="ARBA00022737"/>
    </source>
</evidence>
<dbReference type="InterPro" id="IPR008972">
    <property type="entry name" value="Cupredoxin"/>
</dbReference>
<keyword evidence="12" id="KW-0472">Membrane</keyword>
<name>A0ABY7JW14_9ACTN</name>
<keyword evidence="10" id="KW-0186">Copper</keyword>
<dbReference type="SUPFAM" id="SSF49503">
    <property type="entry name" value="Cupredoxins"/>
    <property type="match status" value="3"/>
</dbReference>
<dbReference type="EMBL" id="CP097463">
    <property type="protein sequence ID" value="WAX56741.1"/>
    <property type="molecule type" value="Genomic_DNA"/>
</dbReference>
<dbReference type="InterPro" id="IPR001287">
    <property type="entry name" value="NO2-reductase_Cu"/>
</dbReference>
<comment type="cofactor">
    <cofactor evidence="1">
        <name>Cu(+)</name>
        <dbReference type="ChEBI" id="CHEBI:49552"/>
    </cofactor>
</comment>
<evidence type="ECO:0000256" key="6">
    <source>
        <dbReference type="ARBA" id="ARBA00017290"/>
    </source>
</evidence>
<evidence type="ECO:0000256" key="9">
    <source>
        <dbReference type="ARBA" id="ARBA00023002"/>
    </source>
</evidence>
<gene>
    <name evidence="15" type="ORF">M6B22_19760</name>
</gene>
<keyword evidence="7" id="KW-0479">Metal-binding</keyword>
<dbReference type="Pfam" id="PF13473">
    <property type="entry name" value="Cupredoxin_1"/>
    <property type="match status" value="1"/>
</dbReference>
<evidence type="ECO:0000256" key="1">
    <source>
        <dbReference type="ARBA" id="ARBA00001960"/>
    </source>
</evidence>
<dbReference type="EC" id="1.7.2.1" evidence="5"/>
<dbReference type="InterPro" id="IPR045087">
    <property type="entry name" value="Cu-oxidase_fam"/>
</dbReference>
<keyword evidence="12" id="KW-0812">Transmembrane</keyword>
<feature type="domain" description="Plastocyanin-like" evidence="13">
    <location>
        <begin position="192"/>
        <end position="295"/>
    </location>
</feature>
<dbReference type="Gene3D" id="2.60.40.420">
    <property type="entry name" value="Cupredoxins - blue copper proteins"/>
    <property type="match status" value="3"/>
</dbReference>
<comment type="catalytic activity">
    <reaction evidence="11">
        <text>nitric oxide + Fe(III)-[cytochrome c] + H2O = Fe(II)-[cytochrome c] + nitrite + 2 H(+)</text>
        <dbReference type="Rhea" id="RHEA:15233"/>
        <dbReference type="Rhea" id="RHEA-COMP:10350"/>
        <dbReference type="Rhea" id="RHEA-COMP:14399"/>
        <dbReference type="ChEBI" id="CHEBI:15377"/>
        <dbReference type="ChEBI" id="CHEBI:15378"/>
        <dbReference type="ChEBI" id="CHEBI:16301"/>
        <dbReference type="ChEBI" id="CHEBI:16480"/>
        <dbReference type="ChEBI" id="CHEBI:29033"/>
        <dbReference type="ChEBI" id="CHEBI:29034"/>
        <dbReference type="EC" id="1.7.2.1"/>
    </reaction>
</comment>
<protein>
    <recommendedName>
        <fullName evidence="6">Copper-containing nitrite reductase</fullName>
        <ecNumber evidence="5">1.7.2.1</ecNumber>
    </recommendedName>
</protein>
<reference evidence="15" key="1">
    <citation type="submission" date="2022-05" db="EMBL/GenBank/DDBJ databases">
        <title>Jatrophihabitans sp. SB3-54 whole genome sequence.</title>
        <authorList>
            <person name="Suh M.K."/>
            <person name="Eom M.K."/>
            <person name="Kim J.S."/>
            <person name="Kim H.S."/>
            <person name="Do H.E."/>
            <person name="Shin Y.K."/>
            <person name="Lee J.-S."/>
        </authorList>
    </citation>
    <scope>NUCLEOTIDE SEQUENCE</scope>
    <source>
        <strain evidence="15">SB3-54</strain>
    </source>
</reference>
<dbReference type="CDD" id="cd11020">
    <property type="entry name" value="CuRO_1_CuNIR"/>
    <property type="match status" value="1"/>
</dbReference>
<keyword evidence="16" id="KW-1185">Reference proteome</keyword>
<dbReference type="Pfam" id="PF07732">
    <property type="entry name" value="Cu-oxidase_3"/>
    <property type="match status" value="1"/>
</dbReference>
<sequence>MRSTRSGSRVPVAAGVLLGVAILVAAVLYANSGTQPHARVAAGPAGTVTVWLTEMRVTPNSITVTKGQHVVLRVVNEGTMRHDLRLSDGKQTALLAPGSSAVLDVGTVTAPLSGWCTVAGHRMAGMTMAITVGPQAEHRTGDGAAAGKDAVSPDLAAAPGAGWHAPEAALEPVPPGTVHRLSWRMRDVVSEVAPGVRQQVWTFDGGVPGPVLHGRVGDTFVITVRNDTAMTHNLDLHVESGPPADVMTPVAPGGTHTYRFRARYAGAWLYHCGTMPMLQHMANGMYGALIVDPPNLAAVAGQYVLVGSELFFGPDGASGDYAKMRADRPDAVVFNGYPFAYQHQPLTAPVGERIRIWVVAAGPDRGLAFHVVGAPFTAAYLGGAYLVRPGEPARGAAQTLTVAPGDGGFVEFTLDRAGTYPFLSHDMADAELGASGSITATD</sequence>
<evidence type="ECO:0000259" key="13">
    <source>
        <dbReference type="Pfam" id="PF07732"/>
    </source>
</evidence>
<keyword evidence="12" id="KW-1133">Transmembrane helix</keyword>
<dbReference type="PANTHER" id="PTHR11709">
    <property type="entry name" value="MULTI-COPPER OXIDASE"/>
    <property type="match status" value="1"/>
</dbReference>
<dbReference type="PRINTS" id="PR00695">
    <property type="entry name" value="CUNO2RDTASE"/>
</dbReference>
<evidence type="ECO:0000256" key="11">
    <source>
        <dbReference type="ARBA" id="ARBA00049340"/>
    </source>
</evidence>
<evidence type="ECO:0000256" key="7">
    <source>
        <dbReference type="ARBA" id="ARBA00022723"/>
    </source>
</evidence>
<accession>A0ABY7JW14</accession>
<dbReference type="PANTHER" id="PTHR11709:SF394">
    <property type="entry name" value="FI03373P-RELATED"/>
    <property type="match status" value="1"/>
</dbReference>
<evidence type="ECO:0000256" key="3">
    <source>
        <dbReference type="ARBA" id="ARBA00010609"/>
    </source>
</evidence>
<evidence type="ECO:0000256" key="12">
    <source>
        <dbReference type="SAM" id="Phobius"/>
    </source>
</evidence>